<gene>
    <name evidence="3" type="ORF">SD1D_1056</name>
</gene>
<feature type="transmembrane region" description="Helical" evidence="1">
    <location>
        <begin position="75"/>
        <end position="93"/>
    </location>
</feature>
<dbReference type="InterPro" id="IPR052722">
    <property type="entry name" value="PgpH_phosphodiesterase"/>
</dbReference>
<protein>
    <recommendedName>
        <fullName evidence="2">HD/PDEase domain-containing protein</fullName>
    </recommendedName>
</protein>
<dbReference type="KEGG" id="hsd:SD1D_1056"/>
<evidence type="ECO:0000313" key="3">
    <source>
        <dbReference type="EMBL" id="CUH92602.1"/>
    </source>
</evidence>
<feature type="transmembrane region" description="Helical" evidence="1">
    <location>
        <begin position="99"/>
        <end position="128"/>
    </location>
</feature>
<dbReference type="RefSeq" id="WP_058257955.1">
    <property type="nucleotide sequence ID" value="NZ_DUPS01000029.1"/>
</dbReference>
<accession>A0A0K8J553</accession>
<dbReference type="PANTHER" id="PTHR36442:SF1">
    <property type="entry name" value="CYCLIC-DI-AMP PHOSPHODIESTERASE PGPH"/>
    <property type="match status" value="1"/>
</dbReference>
<dbReference type="InterPro" id="IPR006674">
    <property type="entry name" value="HD_domain"/>
</dbReference>
<keyword evidence="1" id="KW-0812">Transmembrane</keyword>
<keyword evidence="1" id="KW-0472">Membrane</keyword>
<reference evidence="4" key="1">
    <citation type="submission" date="2015-09" db="EMBL/GenBank/DDBJ databases">
        <authorList>
            <person name="Wibberg D."/>
        </authorList>
    </citation>
    <scope>NUCLEOTIDE SEQUENCE [LARGE SCALE GENOMIC DNA]</scope>
    <source>
        <strain evidence="4">SD1D</strain>
    </source>
</reference>
<dbReference type="PANTHER" id="PTHR36442">
    <property type="entry name" value="CYCLIC-DI-AMP PHOSPHODIESTERASE PGPH"/>
    <property type="match status" value="1"/>
</dbReference>
<evidence type="ECO:0000313" key="4">
    <source>
        <dbReference type="Proteomes" id="UP000196053"/>
    </source>
</evidence>
<name>A0A0K8J553_9FIRM</name>
<dbReference type="Proteomes" id="UP000196053">
    <property type="component" value="Chromosome I"/>
</dbReference>
<keyword evidence="1" id="KW-1133">Transmembrane helix</keyword>
<dbReference type="EMBL" id="LN879430">
    <property type="protein sequence ID" value="CUH92602.1"/>
    <property type="molecule type" value="Genomic_DNA"/>
</dbReference>
<feature type="transmembrane region" description="Helical" evidence="1">
    <location>
        <begin position="20"/>
        <end position="39"/>
    </location>
</feature>
<dbReference type="InterPro" id="IPR003607">
    <property type="entry name" value="HD/PDEase_dom"/>
</dbReference>
<evidence type="ECO:0000256" key="1">
    <source>
        <dbReference type="SAM" id="Phobius"/>
    </source>
</evidence>
<feature type="transmembrane region" description="Helical" evidence="1">
    <location>
        <begin position="164"/>
        <end position="186"/>
    </location>
</feature>
<proteinExistence type="predicted"/>
<dbReference type="AlphaFoldDB" id="A0A0K8J553"/>
<dbReference type="InterPro" id="IPR006675">
    <property type="entry name" value="HDIG_dom"/>
</dbReference>
<feature type="domain" description="HD/PDEase" evidence="2">
    <location>
        <begin position="278"/>
        <end position="381"/>
    </location>
</feature>
<feature type="transmembrane region" description="Helical" evidence="1">
    <location>
        <begin position="140"/>
        <end position="158"/>
    </location>
</feature>
<sequence length="430" mass="48972">MRTDSKLSKKIDNLSKSILLLTLLPIISVFIVGLTGMLNKMEFTAILKISIITLLLTSIILLYIRLSNHILKLRFAKSIIIISYIVSLLLIMLPNNPQIYSFWMLGGILIAMVIDSKLGLLVYFNITFILSIRLSLEPETIIHFLIMGILFVLLSNALKSKSTVIYASIILLSTNITLAFIMNNFFIEAKTDYNYLASFFSIFAVLVTAFLLSSLHKRVTNNYLLSKEETIINSDDTKDAINSEIKIQEKISLVEKARTSYDVLLSDDNELLLRMKNYSENLYKHCKLIGDLSGRAANYIDADEDLARAGGYYHEVGKIIGKNYIEEGLKLAEEYSFPEKLKEIIKQHNIKYDKPTFIEAAIVMISDNVATTIEYIDKTGDQKFTSDKIIDNIFRIRMDKGTFDESGLSVRDFKLLKEFYKKEFGPKDSD</sequence>
<dbReference type="NCBIfam" id="TIGR00277">
    <property type="entry name" value="HDIG"/>
    <property type="match status" value="1"/>
</dbReference>
<dbReference type="OrthoDB" id="9806952at2"/>
<dbReference type="SUPFAM" id="SSF109604">
    <property type="entry name" value="HD-domain/PDEase-like"/>
    <property type="match status" value="1"/>
</dbReference>
<organism evidence="3 4">
    <name type="scientific">Herbinix luporum</name>
    <dbReference type="NCBI Taxonomy" id="1679721"/>
    <lineage>
        <taxon>Bacteria</taxon>
        <taxon>Bacillati</taxon>
        <taxon>Bacillota</taxon>
        <taxon>Clostridia</taxon>
        <taxon>Lachnospirales</taxon>
        <taxon>Lachnospiraceae</taxon>
        <taxon>Herbinix</taxon>
    </lineage>
</organism>
<dbReference type="SMART" id="SM00471">
    <property type="entry name" value="HDc"/>
    <property type="match status" value="1"/>
</dbReference>
<feature type="transmembrane region" description="Helical" evidence="1">
    <location>
        <begin position="193"/>
        <end position="212"/>
    </location>
</feature>
<feature type="transmembrane region" description="Helical" evidence="1">
    <location>
        <begin position="45"/>
        <end position="63"/>
    </location>
</feature>
<dbReference type="Pfam" id="PF01966">
    <property type="entry name" value="HD"/>
    <property type="match status" value="1"/>
</dbReference>
<evidence type="ECO:0000259" key="2">
    <source>
        <dbReference type="SMART" id="SM00471"/>
    </source>
</evidence>
<dbReference type="Gene3D" id="1.10.3210.10">
    <property type="entry name" value="Hypothetical protein af1432"/>
    <property type="match status" value="1"/>
</dbReference>
<keyword evidence="4" id="KW-1185">Reference proteome</keyword>